<protein>
    <submittedName>
        <fullName evidence="2">Protein PLANT CADMIUM RESISTANCE 3</fullName>
    </submittedName>
</protein>
<keyword evidence="3" id="KW-1185">Reference proteome</keyword>
<sequence>MRQQYGLKGNGCTDCLLHCCCESCTLSQEYRELKQLGFDMIIGWHGNVEQRSREVAMTAATAPLVEKGMSCAGKSKGFKDGLDEDGHAPSSPTEVKHSVEPLNTRRRGEEDDGLIHHDSDSKSPTNCPVSVLCGPDSGTNFTGSSSGGSSSSNNNSSNSGGCCSGNVTEVEVEGDEGCCSGKMRK</sequence>
<feature type="non-terminal residue" evidence="2">
    <location>
        <position position="185"/>
    </location>
</feature>
<dbReference type="AlphaFoldDB" id="A0A445JS34"/>
<feature type="region of interest" description="Disordered" evidence="1">
    <location>
        <begin position="76"/>
        <end position="166"/>
    </location>
</feature>
<evidence type="ECO:0000256" key="1">
    <source>
        <dbReference type="SAM" id="MobiDB-lite"/>
    </source>
</evidence>
<dbReference type="PANTHER" id="PTHR15907">
    <property type="entry name" value="DUF614 FAMILY PROTEIN-RELATED"/>
    <property type="match status" value="1"/>
</dbReference>
<feature type="compositionally biased region" description="Basic and acidic residues" evidence="1">
    <location>
        <begin position="106"/>
        <end position="121"/>
    </location>
</feature>
<evidence type="ECO:0000313" key="3">
    <source>
        <dbReference type="Proteomes" id="UP000289340"/>
    </source>
</evidence>
<dbReference type="Proteomes" id="UP000289340">
    <property type="component" value="Chromosome 7"/>
</dbReference>
<dbReference type="InterPro" id="IPR006461">
    <property type="entry name" value="PLAC_motif_containing"/>
</dbReference>
<organism evidence="2 3">
    <name type="scientific">Glycine soja</name>
    <name type="common">Wild soybean</name>
    <dbReference type="NCBI Taxonomy" id="3848"/>
    <lineage>
        <taxon>Eukaryota</taxon>
        <taxon>Viridiplantae</taxon>
        <taxon>Streptophyta</taxon>
        <taxon>Embryophyta</taxon>
        <taxon>Tracheophyta</taxon>
        <taxon>Spermatophyta</taxon>
        <taxon>Magnoliopsida</taxon>
        <taxon>eudicotyledons</taxon>
        <taxon>Gunneridae</taxon>
        <taxon>Pentapetalae</taxon>
        <taxon>rosids</taxon>
        <taxon>fabids</taxon>
        <taxon>Fabales</taxon>
        <taxon>Fabaceae</taxon>
        <taxon>Papilionoideae</taxon>
        <taxon>50 kb inversion clade</taxon>
        <taxon>NPAAA clade</taxon>
        <taxon>indigoferoid/millettioid clade</taxon>
        <taxon>Phaseoleae</taxon>
        <taxon>Glycine</taxon>
        <taxon>Glycine subgen. Soja</taxon>
    </lineage>
</organism>
<accession>A0A445JS34</accession>
<gene>
    <name evidence="2" type="ORF">D0Y65_016848</name>
</gene>
<dbReference type="NCBIfam" id="TIGR01571">
    <property type="entry name" value="A_thal_Cys_rich"/>
    <property type="match status" value="1"/>
</dbReference>
<dbReference type="EMBL" id="QZWG01000007">
    <property type="protein sequence ID" value="RZC01298.1"/>
    <property type="molecule type" value="Genomic_DNA"/>
</dbReference>
<proteinExistence type="predicted"/>
<comment type="caution">
    <text evidence="2">The sequence shown here is derived from an EMBL/GenBank/DDBJ whole genome shotgun (WGS) entry which is preliminary data.</text>
</comment>
<feature type="compositionally biased region" description="Basic and acidic residues" evidence="1">
    <location>
        <begin position="77"/>
        <end position="87"/>
    </location>
</feature>
<evidence type="ECO:0000313" key="2">
    <source>
        <dbReference type="EMBL" id="RZC01298.1"/>
    </source>
</evidence>
<name>A0A445JS34_GLYSO</name>
<dbReference type="Pfam" id="PF04749">
    <property type="entry name" value="PLAC8"/>
    <property type="match status" value="1"/>
</dbReference>
<feature type="compositionally biased region" description="Low complexity" evidence="1">
    <location>
        <begin position="137"/>
        <end position="166"/>
    </location>
</feature>
<reference evidence="2 3" key="1">
    <citation type="submission" date="2018-09" db="EMBL/GenBank/DDBJ databases">
        <title>A high-quality reference genome of wild soybean provides a powerful tool to mine soybean genomes.</title>
        <authorList>
            <person name="Xie M."/>
            <person name="Chung C.Y.L."/>
            <person name="Li M.-W."/>
            <person name="Wong F.-L."/>
            <person name="Chan T.-F."/>
            <person name="Lam H.-M."/>
        </authorList>
    </citation>
    <scope>NUCLEOTIDE SEQUENCE [LARGE SCALE GENOMIC DNA]</scope>
    <source>
        <strain evidence="3">cv. W05</strain>
        <tissue evidence="2">Hypocotyl of etiolated seedlings</tissue>
    </source>
</reference>